<dbReference type="InterPro" id="IPR050469">
    <property type="entry name" value="Diguanylate_Cyclase"/>
</dbReference>
<dbReference type="CDD" id="cd01949">
    <property type="entry name" value="GGDEF"/>
    <property type="match status" value="1"/>
</dbReference>
<evidence type="ECO:0000256" key="2">
    <source>
        <dbReference type="SAM" id="Phobius"/>
    </source>
</evidence>
<dbReference type="InterPro" id="IPR029016">
    <property type="entry name" value="GAF-like_dom_sf"/>
</dbReference>
<dbReference type="PROSITE" id="PS50887">
    <property type="entry name" value="GGDEF"/>
    <property type="match status" value="1"/>
</dbReference>
<dbReference type="SMART" id="SM00267">
    <property type="entry name" value="GGDEF"/>
    <property type="match status" value="1"/>
</dbReference>
<keyword evidence="2" id="KW-0472">Membrane</keyword>
<keyword evidence="2" id="KW-1133">Transmembrane helix</keyword>
<reference evidence="4 5" key="1">
    <citation type="submission" date="2021-05" db="EMBL/GenBank/DDBJ databases">
        <title>Kineosporia and Streptomyces sp. nov. two new marine actinobacteria isolated from Coral.</title>
        <authorList>
            <person name="Buangrab K."/>
            <person name="Sutthacheep M."/>
            <person name="Yeemin T."/>
            <person name="Harunari E."/>
            <person name="Igarashi Y."/>
            <person name="Kanchanasin P."/>
            <person name="Tanasupawat S."/>
            <person name="Phongsopitanun W."/>
        </authorList>
    </citation>
    <scope>NUCLEOTIDE SEQUENCE [LARGE SCALE GENOMIC DNA]</scope>
    <source>
        <strain evidence="4 5">J2-2</strain>
    </source>
</reference>
<feature type="region of interest" description="Disordered" evidence="1">
    <location>
        <begin position="169"/>
        <end position="198"/>
    </location>
</feature>
<organism evidence="4 5">
    <name type="scientific">Kineosporia corallincola</name>
    <dbReference type="NCBI Taxonomy" id="2835133"/>
    <lineage>
        <taxon>Bacteria</taxon>
        <taxon>Bacillati</taxon>
        <taxon>Actinomycetota</taxon>
        <taxon>Actinomycetes</taxon>
        <taxon>Kineosporiales</taxon>
        <taxon>Kineosporiaceae</taxon>
        <taxon>Kineosporia</taxon>
    </lineage>
</organism>
<keyword evidence="2" id="KW-0812">Transmembrane</keyword>
<feature type="transmembrane region" description="Helical" evidence="2">
    <location>
        <begin position="76"/>
        <end position="93"/>
    </location>
</feature>
<dbReference type="InterPro" id="IPR000160">
    <property type="entry name" value="GGDEF_dom"/>
</dbReference>
<dbReference type="PANTHER" id="PTHR45138:SF9">
    <property type="entry name" value="DIGUANYLATE CYCLASE DGCM-RELATED"/>
    <property type="match status" value="1"/>
</dbReference>
<comment type="caution">
    <text evidence="4">The sequence shown here is derived from an EMBL/GenBank/DDBJ whole genome shotgun (WGS) entry which is preliminary data.</text>
</comment>
<evidence type="ECO:0000313" key="5">
    <source>
        <dbReference type="Proteomes" id="UP001197247"/>
    </source>
</evidence>
<name>A0ABS5TKE8_9ACTN</name>
<dbReference type="Pfam" id="PF13185">
    <property type="entry name" value="GAF_2"/>
    <property type="match status" value="1"/>
</dbReference>
<dbReference type="Gene3D" id="3.30.450.40">
    <property type="match status" value="1"/>
</dbReference>
<dbReference type="SUPFAM" id="SSF55073">
    <property type="entry name" value="Nucleotide cyclase"/>
    <property type="match status" value="1"/>
</dbReference>
<feature type="transmembrane region" description="Helical" evidence="2">
    <location>
        <begin position="99"/>
        <end position="121"/>
    </location>
</feature>
<protein>
    <submittedName>
        <fullName evidence="4">GGDEF domain-containing protein</fullName>
    </submittedName>
</protein>
<dbReference type="SUPFAM" id="SSF55781">
    <property type="entry name" value="GAF domain-like"/>
    <property type="match status" value="1"/>
</dbReference>
<evidence type="ECO:0000256" key="1">
    <source>
        <dbReference type="SAM" id="MobiDB-lite"/>
    </source>
</evidence>
<dbReference type="Pfam" id="PF00990">
    <property type="entry name" value="GGDEF"/>
    <property type="match status" value="1"/>
</dbReference>
<evidence type="ECO:0000259" key="3">
    <source>
        <dbReference type="PROSITE" id="PS50887"/>
    </source>
</evidence>
<feature type="compositionally biased region" description="Pro residues" evidence="1">
    <location>
        <begin position="180"/>
        <end position="196"/>
    </location>
</feature>
<dbReference type="PANTHER" id="PTHR45138">
    <property type="entry name" value="REGULATORY COMPONENTS OF SENSORY TRANSDUCTION SYSTEM"/>
    <property type="match status" value="1"/>
</dbReference>
<evidence type="ECO:0000313" key="4">
    <source>
        <dbReference type="EMBL" id="MBT0771577.1"/>
    </source>
</evidence>
<accession>A0ABS5TKE8</accession>
<proteinExistence type="predicted"/>
<dbReference type="InterPro" id="IPR043128">
    <property type="entry name" value="Rev_trsase/Diguanyl_cyclase"/>
</dbReference>
<feature type="domain" description="GGDEF" evidence="3">
    <location>
        <begin position="345"/>
        <end position="466"/>
    </location>
</feature>
<dbReference type="InterPro" id="IPR029787">
    <property type="entry name" value="Nucleotide_cyclase"/>
</dbReference>
<dbReference type="Proteomes" id="UP001197247">
    <property type="component" value="Unassembled WGS sequence"/>
</dbReference>
<gene>
    <name evidence="4" type="ORF">KIH74_21745</name>
</gene>
<dbReference type="InterPro" id="IPR003018">
    <property type="entry name" value="GAF"/>
</dbReference>
<dbReference type="EMBL" id="JAHBAY010000009">
    <property type="protein sequence ID" value="MBT0771577.1"/>
    <property type="molecule type" value="Genomic_DNA"/>
</dbReference>
<sequence length="466" mass="49341">MSQTIIVGMVAVLAVTLLCLPWSRFSDSVLIWPVVPSAFLTTLGEGGFGVLDHYQPIYVLALGYAGLVLRPGRPAMLAALNLVLLGVVAGLGLQRDGLVAIVGVICCSALIGELIATATSLQHRQLADLQRLHDGLRPLLGAQTEYDAAQLVSEMSARLLDADGVVTMVPDRAPQDPTQDPAPDPTPAPAPDPGAPVLPLMGTLTGLGTWGGGSGPDALRVDLASEQSGIGVAARRRQHLFVPDAAHSPLVSPANTARFGCASVLYVPIVSGTGLAGVMVIWWTLPLPDLDRFTDQMVELLSIQAGPVLERVRQVEDLDRAATTDPLTGVLNRRAFEHGMADLADDAVLLLFDLDRFKQLNDTQGHPAGDRVLRAFAAALASSVRAGIDRVCRIGGDEFAILTRGDGQVARAVLERLAGVWTQPEGVGFSAGFAVREPGETPERLGARADAALYEEKRGRRERARV</sequence>
<dbReference type="NCBIfam" id="TIGR00254">
    <property type="entry name" value="GGDEF"/>
    <property type="match status" value="1"/>
</dbReference>
<feature type="compositionally biased region" description="Low complexity" evidence="1">
    <location>
        <begin position="170"/>
        <end position="179"/>
    </location>
</feature>
<keyword evidence="5" id="KW-1185">Reference proteome</keyword>
<dbReference type="Gene3D" id="3.30.70.270">
    <property type="match status" value="1"/>
</dbReference>